<keyword evidence="7" id="KW-1185">Reference proteome</keyword>
<sequence>DTIECFEAPDHGRVLGELTKKQKALYDALGVSYPSL</sequence>
<evidence type="ECO:0000313" key="5">
    <source>
        <dbReference type="EMBL" id="TGA98202.1"/>
    </source>
</evidence>
<evidence type="ECO:0000313" key="6">
    <source>
        <dbReference type="EMBL" id="TGA98523.1"/>
    </source>
</evidence>
<dbReference type="EMBL" id="SRJD01000009">
    <property type="protein sequence ID" value="TGA98202.1"/>
    <property type="molecule type" value="Genomic_DNA"/>
</dbReference>
<dbReference type="EMBL" id="SRJD01000035">
    <property type="protein sequence ID" value="TGA95902.1"/>
    <property type="molecule type" value="Genomic_DNA"/>
</dbReference>
<reference evidence="4" key="2">
    <citation type="submission" date="2019-04" db="EMBL/GenBank/DDBJ databases">
        <authorList>
            <person name="Booncharoen A."/>
        </authorList>
    </citation>
    <scope>NUCLEOTIDE SEQUENCE</scope>
    <source>
        <strain evidence="4">BK92</strain>
    </source>
</reference>
<organism evidence="4 7">
    <name type="scientific">Sporolactobacillus shoreae</name>
    <dbReference type="NCBI Taxonomy" id="1465501"/>
    <lineage>
        <taxon>Bacteria</taxon>
        <taxon>Bacillati</taxon>
        <taxon>Bacillota</taxon>
        <taxon>Bacilli</taxon>
        <taxon>Bacillales</taxon>
        <taxon>Sporolactobacillaceae</taxon>
        <taxon>Sporolactobacillus</taxon>
    </lineage>
</organism>
<dbReference type="EMBL" id="SRJD01000012">
    <property type="protein sequence ID" value="TGA97713.1"/>
    <property type="molecule type" value="Genomic_DNA"/>
</dbReference>
<gene>
    <name evidence="6" type="ORF">E4665_08370</name>
    <name evidence="5" type="ORF">E4665_09650</name>
    <name evidence="4" type="ORF">E4665_11475</name>
    <name evidence="3" type="ORF">E4665_16980</name>
    <name evidence="2" type="ORF">E4665_17250</name>
    <name evidence="1" type="ORF">E4665_17970</name>
</gene>
<dbReference type="EMBL" id="SRJD01000007">
    <property type="protein sequence ID" value="TGA98523.1"/>
    <property type="molecule type" value="Genomic_DNA"/>
</dbReference>
<dbReference type="Proteomes" id="UP000298347">
    <property type="component" value="Unassembled WGS sequence"/>
</dbReference>
<comment type="caution">
    <text evidence="4">The sequence shown here is derived from an EMBL/GenBank/DDBJ whole genome shotgun (WGS) entry which is preliminary data.</text>
</comment>
<dbReference type="EMBL" id="SRJD01000053">
    <property type="protein sequence ID" value="TGA95444.1"/>
    <property type="molecule type" value="Genomic_DNA"/>
</dbReference>
<dbReference type="AlphaFoldDB" id="A0A4Z0GL83"/>
<protein>
    <submittedName>
        <fullName evidence="4">Transposase</fullName>
    </submittedName>
</protein>
<feature type="non-terminal residue" evidence="4">
    <location>
        <position position="1"/>
    </location>
</feature>
<evidence type="ECO:0000313" key="2">
    <source>
        <dbReference type="EMBL" id="TGA95902.1"/>
    </source>
</evidence>
<reference evidence="4 7" key="1">
    <citation type="journal article" date="2015" name="Int. J. Syst. Evol. Microbiol.">
        <title>Sporolactobacillus shoreae sp. nov. and Sporolactobacillus spathodeae sp. nov., two spore-forming lactic acid bacteria isolated from tree barks in Thailand.</title>
        <authorList>
            <person name="Thamacharoensuk T."/>
            <person name="Kitahara M."/>
            <person name="Ohkuma M."/>
            <person name="Thongchul N."/>
            <person name="Tanasupawat S."/>
        </authorList>
    </citation>
    <scope>NUCLEOTIDE SEQUENCE [LARGE SCALE GENOMIC DNA]</scope>
    <source>
        <strain evidence="4 7">BK92</strain>
    </source>
</reference>
<evidence type="ECO:0000313" key="3">
    <source>
        <dbReference type="EMBL" id="TGA96043.1"/>
    </source>
</evidence>
<name>A0A4Z0GL83_9BACL</name>
<evidence type="ECO:0000313" key="7">
    <source>
        <dbReference type="Proteomes" id="UP000298347"/>
    </source>
</evidence>
<dbReference type="EMBL" id="SRJD01000032">
    <property type="protein sequence ID" value="TGA96043.1"/>
    <property type="molecule type" value="Genomic_DNA"/>
</dbReference>
<accession>A0A4Z0GL83</accession>
<evidence type="ECO:0000313" key="1">
    <source>
        <dbReference type="EMBL" id="TGA95444.1"/>
    </source>
</evidence>
<evidence type="ECO:0000313" key="4">
    <source>
        <dbReference type="EMBL" id="TGA97713.1"/>
    </source>
</evidence>
<proteinExistence type="predicted"/>